<feature type="region of interest" description="Disordered" evidence="5">
    <location>
        <begin position="1"/>
        <end position="23"/>
    </location>
</feature>
<feature type="compositionally biased region" description="Basic and acidic residues" evidence="5">
    <location>
        <begin position="11"/>
        <end position="23"/>
    </location>
</feature>
<dbReference type="PANTHER" id="PTHR30055:SF234">
    <property type="entry name" value="HTH-TYPE TRANSCRIPTIONAL REGULATOR BETI"/>
    <property type="match status" value="1"/>
</dbReference>
<name>A0A5C8PJD1_9HYPH</name>
<evidence type="ECO:0000256" key="1">
    <source>
        <dbReference type="ARBA" id="ARBA00023015"/>
    </source>
</evidence>
<feature type="domain" description="HTH tetR-type" evidence="6">
    <location>
        <begin position="24"/>
        <end position="84"/>
    </location>
</feature>
<evidence type="ECO:0000256" key="4">
    <source>
        <dbReference type="PROSITE-ProRule" id="PRU00335"/>
    </source>
</evidence>
<evidence type="ECO:0000313" key="8">
    <source>
        <dbReference type="Proteomes" id="UP000321638"/>
    </source>
</evidence>
<dbReference type="Gene3D" id="1.10.10.60">
    <property type="entry name" value="Homeodomain-like"/>
    <property type="match status" value="1"/>
</dbReference>
<evidence type="ECO:0000256" key="5">
    <source>
        <dbReference type="SAM" id="MobiDB-lite"/>
    </source>
</evidence>
<dbReference type="AlphaFoldDB" id="A0A5C8PJD1"/>
<keyword evidence="1" id="KW-0805">Transcription regulation</keyword>
<comment type="caution">
    <text evidence="7">The sequence shown here is derived from an EMBL/GenBank/DDBJ whole genome shotgun (WGS) entry which is preliminary data.</text>
</comment>
<dbReference type="PANTHER" id="PTHR30055">
    <property type="entry name" value="HTH-TYPE TRANSCRIPTIONAL REGULATOR RUTR"/>
    <property type="match status" value="1"/>
</dbReference>
<accession>A0A5C8PJD1</accession>
<dbReference type="InterPro" id="IPR036271">
    <property type="entry name" value="Tet_transcr_reg_TetR-rel_C_sf"/>
</dbReference>
<protein>
    <submittedName>
        <fullName evidence="7">DUF1956 domain-containing protein</fullName>
    </submittedName>
</protein>
<organism evidence="7 8">
    <name type="scientific">Vineibacter terrae</name>
    <dbReference type="NCBI Taxonomy" id="2586908"/>
    <lineage>
        <taxon>Bacteria</taxon>
        <taxon>Pseudomonadati</taxon>
        <taxon>Pseudomonadota</taxon>
        <taxon>Alphaproteobacteria</taxon>
        <taxon>Hyphomicrobiales</taxon>
        <taxon>Vineibacter</taxon>
    </lineage>
</organism>
<keyword evidence="8" id="KW-1185">Reference proteome</keyword>
<dbReference type="Pfam" id="PF09209">
    <property type="entry name" value="CecR_C"/>
    <property type="match status" value="1"/>
</dbReference>
<evidence type="ECO:0000259" key="6">
    <source>
        <dbReference type="PROSITE" id="PS50977"/>
    </source>
</evidence>
<dbReference type="GO" id="GO:0000976">
    <property type="term" value="F:transcription cis-regulatory region binding"/>
    <property type="evidence" value="ECO:0007669"/>
    <property type="project" value="TreeGrafter"/>
</dbReference>
<evidence type="ECO:0000256" key="3">
    <source>
        <dbReference type="ARBA" id="ARBA00023163"/>
    </source>
</evidence>
<gene>
    <name evidence="7" type="ORF">FHP25_21195</name>
</gene>
<dbReference type="EMBL" id="VDUZ01000025">
    <property type="protein sequence ID" value="TXL73499.1"/>
    <property type="molecule type" value="Genomic_DNA"/>
</dbReference>
<dbReference type="OrthoDB" id="2356263at2"/>
<dbReference type="InterPro" id="IPR009057">
    <property type="entry name" value="Homeodomain-like_sf"/>
</dbReference>
<dbReference type="GO" id="GO:0003700">
    <property type="term" value="F:DNA-binding transcription factor activity"/>
    <property type="evidence" value="ECO:0007669"/>
    <property type="project" value="TreeGrafter"/>
</dbReference>
<sequence>MPPRRAPARAGKHEPRVRGAADGDATRQRLIEVALDHFGRRGFEATSTRTIAQQARANISAILYHFGGKHGLYIAVAEHIADFIGSRVAPLRIQIEAALANGSVDADGAVRLVEAAVARMTALMAEPQTEAFARFIVREQQEPTEAFAVIYDRVMGVMLPLLRHLVAIATHDDPASETAGVRTITIVGQLLVFRVARAAVLRQMAWQEVGPSQVQAITAIVQRSARAMLLTARAENTT</sequence>
<dbReference type="SUPFAM" id="SSF48498">
    <property type="entry name" value="Tetracyclin repressor-like, C-terminal domain"/>
    <property type="match status" value="1"/>
</dbReference>
<proteinExistence type="predicted"/>
<dbReference type="SUPFAM" id="SSF46689">
    <property type="entry name" value="Homeodomain-like"/>
    <property type="match status" value="1"/>
</dbReference>
<dbReference type="InterPro" id="IPR015292">
    <property type="entry name" value="Tscrpt_reg_YbiH_C"/>
</dbReference>
<dbReference type="Proteomes" id="UP000321638">
    <property type="component" value="Unassembled WGS sequence"/>
</dbReference>
<keyword evidence="2 4" id="KW-0238">DNA-binding</keyword>
<dbReference type="InterPro" id="IPR001647">
    <property type="entry name" value="HTH_TetR"/>
</dbReference>
<reference evidence="7 8" key="1">
    <citation type="submission" date="2019-06" db="EMBL/GenBank/DDBJ databases">
        <title>New taxonomy in bacterial strain CC-CFT640, isolated from vineyard.</title>
        <authorList>
            <person name="Lin S.-Y."/>
            <person name="Tsai C.-F."/>
            <person name="Young C.-C."/>
        </authorList>
    </citation>
    <scope>NUCLEOTIDE SEQUENCE [LARGE SCALE GENOMIC DNA]</scope>
    <source>
        <strain evidence="7 8">CC-CFT640</strain>
    </source>
</reference>
<dbReference type="PROSITE" id="PS50977">
    <property type="entry name" value="HTH_TETR_2"/>
    <property type="match status" value="1"/>
</dbReference>
<evidence type="ECO:0000313" key="7">
    <source>
        <dbReference type="EMBL" id="TXL73499.1"/>
    </source>
</evidence>
<keyword evidence="3" id="KW-0804">Transcription</keyword>
<dbReference type="Gene3D" id="1.10.357.10">
    <property type="entry name" value="Tetracycline Repressor, domain 2"/>
    <property type="match status" value="1"/>
</dbReference>
<dbReference type="Pfam" id="PF00440">
    <property type="entry name" value="TetR_N"/>
    <property type="match status" value="1"/>
</dbReference>
<evidence type="ECO:0000256" key="2">
    <source>
        <dbReference type="ARBA" id="ARBA00023125"/>
    </source>
</evidence>
<dbReference type="InterPro" id="IPR050109">
    <property type="entry name" value="HTH-type_TetR-like_transc_reg"/>
</dbReference>
<feature type="DNA-binding region" description="H-T-H motif" evidence="4">
    <location>
        <begin position="47"/>
        <end position="66"/>
    </location>
</feature>